<dbReference type="EMBL" id="NOIG01000011">
    <property type="protein sequence ID" value="OYD48601.1"/>
    <property type="molecule type" value="Genomic_DNA"/>
</dbReference>
<sequence>MRLKHLSVRRQSGFSLVELGVAMAIVGIIGVIVWRWVASTREPLERPAIVGQLAEAQAALEGFVLAQSRLPCAASNTGGNENCADATAVFLPWRTLGLSSRFGQLHYGVNRGGTGLNLAPEAGALARSVSPDLNLTLTGIPSSDPDLPADAAVDAALANVAAAMTAAATQRAADANGLDWCRVLRRFAANPAAAGVLQAGNATDSMPVAFVVVHPGLNNIFEGSNVSGGAGGRFFDFPGRVQSANYDDIAIGVGPADLAGRIGCATRLSAMQAAAQAAYTAYDNALLTQEYWSLRVFDIAQAESALSGAQSGVALAAVNAALAGGSLALAIASASNTEGITIFGIALAGVNLGLAIAEVTLAAIDLKEAEDALQASIDKEAAVRAYVVHLYETLAQAMNYAVLLDRKGLNP</sequence>
<dbReference type="Pfam" id="PF07963">
    <property type="entry name" value="N_methyl"/>
    <property type="match status" value="1"/>
</dbReference>
<comment type="caution">
    <text evidence="2">The sequence shown here is derived from an EMBL/GenBank/DDBJ whole genome shotgun (WGS) entry which is preliminary data.</text>
</comment>
<dbReference type="Proteomes" id="UP000215441">
    <property type="component" value="Unassembled WGS sequence"/>
</dbReference>
<keyword evidence="1" id="KW-0472">Membrane</keyword>
<protein>
    <submittedName>
        <fullName evidence="2">Prepilin-type cleavage/methylation domain-containing protein</fullName>
    </submittedName>
</protein>
<keyword evidence="1" id="KW-0812">Transmembrane</keyword>
<dbReference type="RefSeq" id="WP_094290841.1">
    <property type="nucleotide sequence ID" value="NZ_NOIG01000011.1"/>
</dbReference>
<name>A0A235EHW1_9BURK</name>
<reference evidence="2 3" key="1">
    <citation type="submission" date="2017-07" db="EMBL/GenBank/DDBJ databases">
        <title>Acidovorax KNDSW TSA 6 genome sequence and assembly.</title>
        <authorList>
            <person name="Mayilraj S."/>
        </authorList>
    </citation>
    <scope>NUCLEOTIDE SEQUENCE [LARGE SCALE GENOMIC DNA]</scope>
    <source>
        <strain evidence="2 3">KNDSW-TSA6</strain>
    </source>
</reference>
<dbReference type="SUPFAM" id="SSF100950">
    <property type="entry name" value="NagB/RpiA/CoA transferase-like"/>
    <property type="match status" value="1"/>
</dbReference>
<accession>A0A235EHW1</accession>
<evidence type="ECO:0000256" key="1">
    <source>
        <dbReference type="SAM" id="Phobius"/>
    </source>
</evidence>
<dbReference type="SUPFAM" id="SSF54523">
    <property type="entry name" value="Pili subunits"/>
    <property type="match status" value="1"/>
</dbReference>
<feature type="transmembrane region" description="Helical" evidence="1">
    <location>
        <begin position="12"/>
        <end position="37"/>
    </location>
</feature>
<evidence type="ECO:0000313" key="3">
    <source>
        <dbReference type="Proteomes" id="UP000215441"/>
    </source>
</evidence>
<dbReference type="PROSITE" id="PS00409">
    <property type="entry name" value="PROKAR_NTER_METHYL"/>
    <property type="match status" value="1"/>
</dbReference>
<gene>
    <name evidence="2" type="ORF">CBY09_17330</name>
</gene>
<dbReference type="AlphaFoldDB" id="A0A235EHW1"/>
<dbReference type="OrthoDB" id="8805956at2"/>
<evidence type="ECO:0000313" key="2">
    <source>
        <dbReference type="EMBL" id="OYD48601.1"/>
    </source>
</evidence>
<proteinExistence type="predicted"/>
<keyword evidence="3" id="KW-1185">Reference proteome</keyword>
<dbReference type="InterPro" id="IPR045584">
    <property type="entry name" value="Pilin-like"/>
</dbReference>
<organism evidence="2 3">
    <name type="scientific">Acidovorax kalamii</name>
    <dbReference type="NCBI Taxonomy" id="2004485"/>
    <lineage>
        <taxon>Bacteria</taxon>
        <taxon>Pseudomonadati</taxon>
        <taxon>Pseudomonadota</taxon>
        <taxon>Betaproteobacteria</taxon>
        <taxon>Burkholderiales</taxon>
        <taxon>Comamonadaceae</taxon>
        <taxon>Acidovorax</taxon>
    </lineage>
</organism>
<keyword evidence="1" id="KW-1133">Transmembrane helix</keyword>
<dbReference type="InterPro" id="IPR037171">
    <property type="entry name" value="NagB/RpiA_transferase-like"/>
</dbReference>
<dbReference type="NCBIfam" id="TIGR02532">
    <property type="entry name" value="IV_pilin_GFxxxE"/>
    <property type="match status" value="1"/>
</dbReference>
<dbReference type="InterPro" id="IPR012902">
    <property type="entry name" value="N_methyl_site"/>
</dbReference>